<dbReference type="Proteomes" id="UP000464954">
    <property type="component" value="Chromosome"/>
</dbReference>
<reference evidence="1 2" key="1">
    <citation type="submission" date="2020-01" db="EMBL/GenBank/DDBJ databases">
        <title>Ponticoccus aerotolerans gen. nov., sp. nov., an anaerobic bacterium and proposal of Ponticoccusceae fam. nov., Ponticoccusles ord. nov. and Ponticoccuse classis nov. in the phylum Kiritimatiellaeota.</title>
        <authorList>
            <person name="Zhou L.Y."/>
            <person name="Du Z.J."/>
        </authorList>
    </citation>
    <scope>NUCLEOTIDE SEQUENCE [LARGE SCALE GENOMIC DNA]</scope>
    <source>
        <strain evidence="1 2">S-5007</strain>
    </source>
</reference>
<dbReference type="PANTHER" id="PTHR47197:SF3">
    <property type="entry name" value="DIHYDRO-HEME D1 DEHYDROGENASE"/>
    <property type="match status" value="1"/>
</dbReference>
<gene>
    <name evidence="1" type="ORF">GT409_10395</name>
</gene>
<proteinExistence type="predicted"/>
<dbReference type="SUPFAM" id="SSF51004">
    <property type="entry name" value="C-terminal (heme d1) domain of cytochrome cd1-nitrite reductase"/>
    <property type="match status" value="1"/>
</dbReference>
<dbReference type="PROSITE" id="PS51257">
    <property type="entry name" value="PROKAR_LIPOPROTEIN"/>
    <property type="match status" value="1"/>
</dbReference>
<dbReference type="InterPro" id="IPR051200">
    <property type="entry name" value="Host-pathogen_enzymatic-act"/>
</dbReference>
<organism evidence="1 2">
    <name type="scientific">Tichowtungia aerotolerans</name>
    <dbReference type="NCBI Taxonomy" id="2697043"/>
    <lineage>
        <taxon>Bacteria</taxon>
        <taxon>Pseudomonadati</taxon>
        <taxon>Kiritimatiellota</taxon>
        <taxon>Tichowtungiia</taxon>
        <taxon>Tichowtungiales</taxon>
        <taxon>Tichowtungiaceae</taxon>
        <taxon>Tichowtungia</taxon>
    </lineage>
</organism>
<sequence length="382" mass="40494">MKWTDVVLSGILLALAAGCSTPSSPQWMVCANDQRHTQVDGNNRVYEDAKPGSLTLMDVSSGLPRTVETLENVPCSLIGPPTCVAVAPSQKFALVAAAQKVDPDNPSEQIPDNKLSVVRLEKGAHEVFQTLELGVQTSGVEISRDGTRALITNRGEGTITLLELNDEGVVKVLGTFKVSDEKSNVSHAAFSPDGSLAIATLQNHDAVALLSLKGDQINVVQQIEVGDGPYCVEFLGSGDFAVVANALGGSLMLVEVKPKGIKVVDTIPVGIVPEGIDISPDGKWMVANCLENTSRKPTVPSRRQTGMLVLMEKQGQTFVTVDVARIGRIPQTAVFTPDSRFVAVGSNENQDITFFKIKNGELKPTGIQVPCSGGPAAMRIAN</sequence>
<evidence type="ECO:0000313" key="1">
    <source>
        <dbReference type="EMBL" id="QHI69842.1"/>
    </source>
</evidence>
<dbReference type="KEGG" id="taer:GT409_10395"/>
<dbReference type="PANTHER" id="PTHR47197">
    <property type="entry name" value="PROTEIN NIRF"/>
    <property type="match status" value="1"/>
</dbReference>
<evidence type="ECO:0000313" key="2">
    <source>
        <dbReference type="Proteomes" id="UP000464954"/>
    </source>
</evidence>
<dbReference type="EMBL" id="CP047593">
    <property type="protein sequence ID" value="QHI69842.1"/>
    <property type="molecule type" value="Genomic_DNA"/>
</dbReference>
<keyword evidence="2" id="KW-1185">Reference proteome</keyword>
<dbReference type="Gene3D" id="2.130.10.10">
    <property type="entry name" value="YVTN repeat-like/Quinoprotein amine dehydrogenase"/>
    <property type="match status" value="2"/>
</dbReference>
<dbReference type="InterPro" id="IPR011048">
    <property type="entry name" value="Haem_d1_sf"/>
</dbReference>
<name>A0A6P1M743_9BACT</name>
<accession>A0A6P1M743</accession>
<dbReference type="AlphaFoldDB" id="A0A6P1M743"/>
<dbReference type="RefSeq" id="WP_160629024.1">
    <property type="nucleotide sequence ID" value="NZ_CP047593.1"/>
</dbReference>
<protein>
    <submittedName>
        <fullName evidence="1">Uncharacterized protein</fullName>
    </submittedName>
</protein>
<dbReference type="InterPro" id="IPR015943">
    <property type="entry name" value="WD40/YVTN_repeat-like_dom_sf"/>
</dbReference>